<keyword evidence="3" id="KW-1185">Reference proteome</keyword>
<evidence type="ECO:0000313" key="3">
    <source>
        <dbReference type="Proteomes" id="UP000003803"/>
    </source>
</evidence>
<keyword evidence="1" id="KW-1133">Transmembrane helix</keyword>
<keyword evidence="1" id="KW-0472">Membrane</keyword>
<name>B0P9U5_9FIRM</name>
<dbReference type="Proteomes" id="UP000003803">
    <property type="component" value="Unassembled WGS sequence"/>
</dbReference>
<reference evidence="2" key="2">
    <citation type="submission" date="2013-09" db="EMBL/GenBank/DDBJ databases">
        <title>Draft genome sequence of Anaerotruncus colihominis(DSM 17241).</title>
        <authorList>
            <person name="Sudarsanam P."/>
            <person name="Ley R."/>
            <person name="Guruge J."/>
            <person name="Turnbaugh P.J."/>
            <person name="Mahowald M."/>
            <person name="Liep D."/>
            <person name="Gordon J."/>
        </authorList>
    </citation>
    <scope>NUCLEOTIDE SEQUENCE</scope>
    <source>
        <strain evidence="2">DSM 17241</strain>
    </source>
</reference>
<dbReference type="AlphaFoldDB" id="B0P9U5"/>
<evidence type="ECO:0000256" key="1">
    <source>
        <dbReference type="SAM" id="Phobius"/>
    </source>
</evidence>
<proteinExistence type="predicted"/>
<sequence length="65" mass="7591">MYIHNKPAAYTFQGRDFNASRRIAAFLHFGAIFLYANEYFYFVDISQQQLFFAGIISTFTLPILL</sequence>
<protein>
    <submittedName>
        <fullName evidence="2">Uncharacterized protein</fullName>
    </submittedName>
</protein>
<dbReference type="EMBL" id="ABGD02000012">
    <property type="protein sequence ID" value="EDS11623.1"/>
    <property type="molecule type" value="Genomic_DNA"/>
</dbReference>
<feature type="transmembrane region" description="Helical" evidence="1">
    <location>
        <begin position="23"/>
        <end position="42"/>
    </location>
</feature>
<accession>B0P9U5</accession>
<evidence type="ECO:0000313" key="2">
    <source>
        <dbReference type="EMBL" id="EDS11623.1"/>
    </source>
</evidence>
<gene>
    <name evidence="2" type="ORF">ANACOL_01514</name>
</gene>
<comment type="caution">
    <text evidence="2">The sequence shown here is derived from an EMBL/GenBank/DDBJ whole genome shotgun (WGS) entry which is preliminary data.</text>
</comment>
<dbReference type="HOGENOM" id="CLU_2840068_0_0_9"/>
<organism evidence="2 3">
    <name type="scientific">Anaerotruncus colihominis DSM 17241</name>
    <dbReference type="NCBI Taxonomy" id="445972"/>
    <lineage>
        <taxon>Bacteria</taxon>
        <taxon>Bacillati</taxon>
        <taxon>Bacillota</taxon>
        <taxon>Clostridia</taxon>
        <taxon>Eubacteriales</taxon>
        <taxon>Oscillospiraceae</taxon>
        <taxon>Anaerotruncus</taxon>
    </lineage>
</organism>
<reference evidence="2" key="1">
    <citation type="submission" date="2007-11" db="EMBL/GenBank/DDBJ databases">
        <authorList>
            <person name="Fulton L."/>
            <person name="Clifton S."/>
            <person name="Fulton B."/>
            <person name="Xu J."/>
            <person name="Minx P."/>
            <person name="Pepin K.H."/>
            <person name="Johnson M."/>
            <person name="Thiruvilangam P."/>
            <person name="Bhonagiri V."/>
            <person name="Nash W.E."/>
            <person name="Mardis E.R."/>
            <person name="Wilson R.K."/>
        </authorList>
    </citation>
    <scope>NUCLEOTIDE SEQUENCE [LARGE SCALE GENOMIC DNA]</scope>
    <source>
        <strain evidence="2">DSM 17241</strain>
    </source>
</reference>
<keyword evidence="1" id="KW-0812">Transmembrane</keyword>